<name>A0A815AUF5_9BILA</name>
<accession>A0A815AUF5</accession>
<reference evidence="1" key="1">
    <citation type="submission" date="2021-02" db="EMBL/GenBank/DDBJ databases">
        <authorList>
            <person name="Nowell W R."/>
        </authorList>
    </citation>
    <scope>NUCLEOTIDE SEQUENCE</scope>
</reference>
<proteinExistence type="predicted"/>
<dbReference type="EMBL" id="CAJNOO010002375">
    <property type="protein sequence ID" value="CAF1261972.1"/>
    <property type="molecule type" value="Genomic_DNA"/>
</dbReference>
<feature type="non-terminal residue" evidence="1">
    <location>
        <position position="1"/>
    </location>
</feature>
<comment type="caution">
    <text evidence="1">The sequence shown here is derived from an EMBL/GenBank/DDBJ whole genome shotgun (WGS) entry which is preliminary data.</text>
</comment>
<evidence type="ECO:0000313" key="1">
    <source>
        <dbReference type="EMBL" id="CAF1261972.1"/>
    </source>
</evidence>
<sequence>MSYGSFIVNNCCINARRNQREPRVTRECFTVHLWIGEGGKQQTKLSNTRT</sequence>
<gene>
    <name evidence="1" type="ORF">RFH988_LOCUS27725</name>
</gene>
<dbReference type="Proteomes" id="UP000663882">
    <property type="component" value="Unassembled WGS sequence"/>
</dbReference>
<evidence type="ECO:0000313" key="2">
    <source>
        <dbReference type="Proteomes" id="UP000663882"/>
    </source>
</evidence>
<dbReference type="AlphaFoldDB" id="A0A815AUF5"/>
<protein>
    <submittedName>
        <fullName evidence="1">Uncharacterized protein</fullName>
    </submittedName>
</protein>
<organism evidence="1 2">
    <name type="scientific">Rotaria sordida</name>
    <dbReference type="NCBI Taxonomy" id="392033"/>
    <lineage>
        <taxon>Eukaryota</taxon>
        <taxon>Metazoa</taxon>
        <taxon>Spiralia</taxon>
        <taxon>Gnathifera</taxon>
        <taxon>Rotifera</taxon>
        <taxon>Eurotatoria</taxon>
        <taxon>Bdelloidea</taxon>
        <taxon>Philodinida</taxon>
        <taxon>Philodinidae</taxon>
        <taxon>Rotaria</taxon>
    </lineage>
</organism>